<dbReference type="Proteomes" id="UP000091857">
    <property type="component" value="Chromosome 10"/>
</dbReference>
<sequence>MEVLATSVIEQLLVKLASKQLRNLRLGFSRDWNDEFESLNAKISRINGLLRDAEKKHLRSPSSIENWLSKLKGVIYSANDLLDDIYTEASRRQLGTGRENANEVRLFLSLPNHLVYDFKMVLKMKKIRNTMDEIQKDGAQLGLECLEEPAETGRSEENVSAMASKWTESEENSDKIVVGTHEDKHAITNFLLDCNYGDNLSIISICGIGGIGKSTLAQLVFRDEQVQTHFELKLWVSLSDIAFDAKLIVERILESITGKRHKNIKMDTLIVFLHKNINEKRYLIVLDDVREVDDDRWLKLKDLLLGGARGSKILITTRSKRVAGITRDRVHELSGLSDGDSWSLLNHIASKPGKPLNFELEVLGRQIARNCQGVPLAIKTVGTVLYFKDTVAEWLDVRNNELAKVDKEKGIIHTLKLNYDYLPSHLKNCFAYCVLFPKDHKFDVEGLIYLWMGQGFINSSDPDECLEDVGLKYFRDLLWRSFFQEVKWDALGNIKSCKMNNLMSDLATSVAGIGNKVINSDAENVDEEIYHMSLGFHFDSTWQIPVRLFRARQLRTFLLPSQEVWLSNEGRWKIPDLFSNFRHLHVFDLHNSGIEKLPTSIHKMKYLRYLDVSKNDRIKSLPNSITRLKYLQVLKLSDCDELRQLPKGLRKLVNLRHLDCERCWNLMHMPYGFGQLTSLQMLTWFAVAKDSSVFNRIGGMNELNGLNLRGRIEIRNLKFVKNISEFGAANLREKQRLQSLSLCWNRDDDDSVDSVDSDYDEKSLQSLQPHQNLKKLKVCDYRGMRFPDWLSSLTKLVDIWLQDCEKCDRLPQLGQIPSLKYLGIQGFPNMEYVDHEGDNFGVRGKGSTFFPSLKELYLLDCLILKGWGKNRDDLRLHFTSLSKLEIRNCPQLTSLPPFSKLDEKLLLENCSLEPLQQTIKMMIEAMSSSSSSSSSMLGFKLKVLWIVSIEDLEAFPEELLQNLSSLEELHLMDCPRLSSLPLEMRGLPLRELDIRGCAQMKERYGTRKCSDWPIISRIPNIRIDGQKVQWAGSYLWEQKDSSIVTASPLSKLKTLIVEDLESLPEDWLPNLTRLQQLCLVRCPKLKSLPRGMLHLTSLQILDISQCTLHLKERCLNNKGVDWLNISHIPRIKIDELQIQWQEQKAIEGEAAKMLSSEDILGVNTYPPGHSTPRTEVPAEKHSDPAKITTESNQLEGVPGYPQLDQKSYNDDQLAVLKYIYDYENNDNETLFEGDNCILARSRIEYWKPRQWLENNDVDVVVEAVRKEEVRERNGTNWFFPCITYESYKEVSSFKVYYDDHVQKFAVTSDLEACEKIYIPIHHNDRRHFLLAVLKVPNQTCLWYDPMWSDEGSTLTDNEILPMLLEGLDNCVPGIKTKPFFPTFEEVIQKNAPRQPNGWDCGIYVMNFLRDLPDDSGNQSGKIVVNVTEGDHEKFSQALRVECLLWVLFHEANKKRDGLLLEAKKLQNKLMNSDNNSDEKEARGVVP</sequence>
<dbReference type="EMBL" id="CM004396">
    <property type="protein sequence ID" value="KAG8646262.1"/>
    <property type="molecule type" value="Genomic_DNA"/>
</dbReference>
<accession>A0ACB7H0N1</accession>
<evidence type="ECO:0000313" key="1">
    <source>
        <dbReference type="EMBL" id="KAG8646262.1"/>
    </source>
</evidence>
<gene>
    <name evidence="1" type="ORF">MANES_10G138200v8</name>
</gene>
<organism evidence="1 2">
    <name type="scientific">Manihot esculenta</name>
    <name type="common">Cassava</name>
    <name type="synonym">Jatropha manihot</name>
    <dbReference type="NCBI Taxonomy" id="3983"/>
    <lineage>
        <taxon>Eukaryota</taxon>
        <taxon>Viridiplantae</taxon>
        <taxon>Streptophyta</taxon>
        <taxon>Embryophyta</taxon>
        <taxon>Tracheophyta</taxon>
        <taxon>Spermatophyta</taxon>
        <taxon>Magnoliopsida</taxon>
        <taxon>eudicotyledons</taxon>
        <taxon>Gunneridae</taxon>
        <taxon>Pentapetalae</taxon>
        <taxon>rosids</taxon>
        <taxon>fabids</taxon>
        <taxon>Malpighiales</taxon>
        <taxon>Euphorbiaceae</taxon>
        <taxon>Crotonoideae</taxon>
        <taxon>Manihoteae</taxon>
        <taxon>Manihot</taxon>
    </lineage>
</organism>
<comment type="caution">
    <text evidence="1">The sequence shown here is derived from an EMBL/GenBank/DDBJ whole genome shotgun (WGS) entry which is preliminary data.</text>
</comment>
<evidence type="ECO:0000313" key="2">
    <source>
        <dbReference type="Proteomes" id="UP000091857"/>
    </source>
</evidence>
<keyword evidence="2" id="KW-1185">Reference proteome</keyword>
<proteinExistence type="predicted"/>
<protein>
    <submittedName>
        <fullName evidence="1">Uncharacterized protein</fullName>
    </submittedName>
</protein>
<name>A0ACB7H0N1_MANES</name>
<reference evidence="2" key="1">
    <citation type="journal article" date="2016" name="Nat. Biotechnol.">
        <title>Sequencing wild and cultivated cassava and related species reveals extensive interspecific hybridization and genetic diversity.</title>
        <authorList>
            <person name="Bredeson J.V."/>
            <person name="Lyons J.B."/>
            <person name="Prochnik S.E."/>
            <person name="Wu G.A."/>
            <person name="Ha C.M."/>
            <person name="Edsinger-Gonzales E."/>
            <person name="Grimwood J."/>
            <person name="Schmutz J."/>
            <person name="Rabbi I.Y."/>
            <person name="Egesi C."/>
            <person name="Nauluvula P."/>
            <person name="Lebot V."/>
            <person name="Ndunguru J."/>
            <person name="Mkamilo G."/>
            <person name="Bart R.S."/>
            <person name="Setter T.L."/>
            <person name="Gleadow R.M."/>
            <person name="Kulakow P."/>
            <person name="Ferguson M.E."/>
            <person name="Rounsley S."/>
            <person name="Rokhsar D.S."/>
        </authorList>
    </citation>
    <scope>NUCLEOTIDE SEQUENCE [LARGE SCALE GENOMIC DNA]</scope>
    <source>
        <strain evidence="2">cv. AM560-2</strain>
    </source>
</reference>